<dbReference type="CDD" id="cd06261">
    <property type="entry name" value="TM_PBP2"/>
    <property type="match status" value="1"/>
</dbReference>
<feature type="transmembrane region" description="Helical" evidence="7">
    <location>
        <begin position="29"/>
        <end position="49"/>
    </location>
</feature>
<comment type="similarity">
    <text evidence="7">Belongs to the binding-protein-dependent transport system permease family.</text>
</comment>
<dbReference type="PANTHER" id="PTHR43744:SF8">
    <property type="entry name" value="SN-GLYCEROL-3-PHOSPHATE TRANSPORT SYSTEM PERMEASE PROTEIN UGPE"/>
    <property type="match status" value="1"/>
</dbReference>
<accession>A0A4S4FTD7</accession>
<dbReference type="InterPro" id="IPR000515">
    <property type="entry name" value="MetI-like"/>
</dbReference>
<dbReference type="OrthoDB" id="4821463at2"/>
<dbReference type="GO" id="GO:0005886">
    <property type="term" value="C:plasma membrane"/>
    <property type="evidence" value="ECO:0007669"/>
    <property type="project" value="UniProtKB-SubCell"/>
</dbReference>
<keyword evidence="3" id="KW-1003">Cell membrane</keyword>
<dbReference type="Gene3D" id="1.10.3720.10">
    <property type="entry name" value="MetI-like"/>
    <property type="match status" value="1"/>
</dbReference>
<feature type="transmembrane region" description="Helical" evidence="7">
    <location>
        <begin position="124"/>
        <end position="151"/>
    </location>
</feature>
<evidence type="ECO:0000256" key="5">
    <source>
        <dbReference type="ARBA" id="ARBA00022989"/>
    </source>
</evidence>
<comment type="subcellular location">
    <subcellularLocation>
        <location evidence="1 7">Cell membrane</location>
        <topology evidence="1 7">Multi-pass membrane protein</topology>
    </subcellularLocation>
</comment>
<name>A0A4S4FTD7_9MICO</name>
<keyword evidence="4 7" id="KW-0812">Transmembrane</keyword>
<feature type="domain" description="ABC transmembrane type-1" evidence="8">
    <location>
        <begin position="89"/>
        <end position="282"/>
    </location>
</feature>
<dbReference type="GO" id="GO:0055085">
    <property type="term" value="P:transmembrane transport"/>
    <property type="evidence" value="ECO:0007669"/>
    <property type="project" value="InterPro"/>
</dbReference>
<feature type="transmembrane region" description="Helical" evidence="7">
    <location>
        <begin position="157"/>
        <end position="176"/>
    </location>
</feature>
<evidence type="ECO:0000313" key="9">
    <source>
        <dbReference type="EMBL" id="THG34040.1"/>
    </source>
</evidence>
<comment type="caution">
    <text evidence="9">The sequence shown here is derived from an EMBL/GenBank/DDBJ whole genome shotgun (WGS) entry which is preliminary data.</text>
</comment>
<evidence type="ECO:0000256" key="6">
    <source>
        <dbReference type="ARBA" id="ARBA00023136"/>
    </source>
</evidence>
<proteinExistence type="inferred from homology"/>
<evidence type="ECO:0000256" key="2">
    <source>
        <dbReference type="ARBA" id="ARBA00022448"/>
    </source>
</evidence>
<dbReference type="Proteomes" id="UP000307380">
    <property type="component" value="Unassembled WGS sequence"/>
</dbReference>
<keyword evidence="5 7" id="KW-1133">Transmembrane helix</keyword>
<evidence type="ECO:0000313" key="10">
    <source>
        <dbReference type="Proteomes" id="UP000307380"/>
    </source>
</evidence>
<keyword evidence="6 7" id="KW-0472">Membrane</keyword>
<organism evidence="9 10">
    <name type="scientific">Orlajensenia flava</name>
    <dbReference type="NCBI Taxonomy" id="2565934"/>
    <lineage>
        <taxon>Bacteria</taxon>
        <taxon>Bacillati</taxon>
        <taxon>Actinomycetota</taxon>
        <taxon>Actinomycetes</taxon>
        <taxon>Micrococcales</taxon>
        <taxon>Microbacteriaceae</taxon>
        <taxon>Orlajensenia</taxon>
    </lineage>
</organism>
<dbReference type="PROSITE" id="PS50928">
    <property type="entry name" value="ABC_TM1"/>
    <property type="match status" value="1"/>
</dbReference>
<dbReference type="EMBL" id="SSSN01000007">
    <property type="protein sequence ID" value="THG34040.1"/>
    <property type="molecule type" value="Genomic_DNA"/>
</dbReference>
<protein>
    <submittedName>
        <fullName evidence="9">Carbohydrate ABC transporter permease</fullName>
    </submittedName>
</protein>
<dbReference type="Pfam" id="PF00528">
    <property type="entry name" value="BPD_transp_1"/>
    <property type="match status" value="1"/>
</dbReference>
<feature type="transmembrane region" description="Helical" evidence="7">
    <location>
        <begin position="261"/>
        <end position="282"/>
    </location>
</feature>
<keyword evidence="2 7" id="KW-0813">Transport</keyword>
<feature type="transmembrane region" description="Helical" evidence="7">
    <location>
        <begin position="209"/>
        <end position="226"/>
    </location>
</feature>
<dbReference type="PANTHER" id="PTHR43744">
    <property type="entry name" value="ABC TRANSPORTER PERMEASE PROTEIN MG189-RELATED-RELATED"/>
    <property type="match status" value="1"/>
</dbReference>
<keyword evidence="10" id="KW-1185">Reference proteome</keyword>
<sequence>MTVITRTPGGTRHKTGAARVRSAAAGTGYHLFSGVLAAIFLLPILWAVLNSVKPAAEANSNPPTLFPHSFSLENYQKLATYGAGLGTYLWNSIALSVLVVVGTVIITVLAGYGFARFQFRGKSLLFGTTLLILMVPYATILIPLFIVLGRLGLTNSVFGLALVLIMFQLPFGVFLMRNSFESIPRELEEAALVDGCGPFGALRYVSLRLVMPGVVTVALFSFIASWNEFLGPLIFLSDGSQYTLPIMLVNLSIGQYGAVDYGAIQAGVVITIVPVLLLYLFLQRFYVSGLVNGALRG</sequence>
<evidence type="ECO:0000256" key="4">
    <source>
        <dbReference type="ARBA" id="ARBA00022692"/>
    </source>
</evidence>
<feature type="transmembrane region" description="Helical" evidence="7">
    <location>
        <begin position="88"/>
        <end position="112"/>
    </location>
</feature>
<evidence type="ECO:0000256" key="1">
    <source>
        <dbReference type="ARBA" id="ARBA00004651"/>
    </source>
</evidence>
<evidence type="ECO:0000259" key="8">
    <source>
        <dbReference type="PROSITE" id="PS50928"/>
    </source>
</evidence>
<dbReference type="AlphaFoldDB" id="A0A4S4FTD7"/>
<dbReference type="RefSeq" id="WP_136424676.1">
    <property type="nucleotide sequence ID" value="NZ_SSSN01000007.1"/>
</dbReference>
<reference evidence="9 10" key="1">
    <citation type="submission" date="2019-04" db="EMBL/GenBank/DDBJ databases">
        <authorList>
            <person name="Jiang L."/>
        </authorList>
    </citation>
    <scope>NUCLEOTIDE SEQUENCE [LARGE SCALE GENOMIC DNA]</scope>
    <source>
        <strain evidence="9 10">YIM 131861</strain>
    </source>
</reference>
<evidence type="ECO:0000256" key="3">
    <source>
        <dbReference type="ARBA" id="ARBA00022475"/>
    </source>
</evidence>
<dbReference type="InterPro" id="IPR035906">
    <property type="entry name" value="MetI-like_sf"/>
</dbReference>
<gene>
    <name evidence="9" type="ORF">E6C70_11525</name>
</gene>
<evidence type="ECO:0000256" key="7">
    <source>
        <dbReference type="RuleBase" id="RU363032"/>
    </source>
</evidence>
<dbReference type="SUPFAM" id="SSF161098">
    <property type="entry name" value="MetI-like"/>
    <property type="match status" value="1"/>
</dbReference>